<keyword evidence="4" id="KW-1185">Reference proteome</keyword>
<dbReference type="AlphaFoldDB" id="A0A3N1LJP8"/>
<organism evidence="3 4">
    <name type="scientific">Stella humosa</name>
    <dbReference type="NCBI Taxonomy" id="94"/>
    <lineage>
        <taxon>Bacteria</taxon>
        <taxon>Pseudomonadati</taxon>
        <taxon>Pseudomonadota</taxon>
        <taxon>Alphaproteobacteria</taxon>
        <taxon>Rhodospirillales</taxon>
        <taxon>Stellaceae</taxon>
        <taxon>Stella</taxon>
    </lineage>
</organism>
<evidence type="ECO:0000256" key="1">
    <source>
        <dbReference type="ARBA" id="ARBA00023027"/>
    </source>
</evidence>
<accession>A0A3N1LJP8</accession>
<dbReference type="EMBL" id="RJKX01000014">
    <property type="protein sequence ID" value="ROP90646.1"/>
    <property type="molecule type" value="Genomic_DNA"/>
</dbReference>
<dbReference type="Gene3D" id="3.40.50.720">
    <property type="entry name" value="NAD(P)-binding Rossmann-like Domain"/>
    <property type="match status" value="1"/>
</dbReference>
<protein>
    <submittedName>
        <fullName evidence="3">Nucleoside-diphosphate-sugar epimerase</fullName>
    </submittedName>
</protein>
<dbReference type="InterPro" id="IPR036291">
    <property type="entry name" value="NAD(P)-bd_dom_sf"/>
</dbReference>
<name>A0A3N1LJP8_9PROT</name>
<dbReference type="CDD" id="cd05266">
    <property type="entry name" value="SDR_a4"/>
    <property type="match status" value="1"/>
</dbReference>
<dbReference type="Proteomes" id="UP000278222">
    <property type="component" value="Unassembled WGS sequence"/>
</dbReference>
<dbReference type="OrthoDB" id="9808276at2"/>
<proteinExistence type="predicted"/>
<evidence type="ECO:0000313" key="3">
    <source>
        <dbReference type="EMBL" id="ROP90646.1"/>
    </source>
</evidence>
<sequence>MDPSSPRLFCFGLGYVGLAVARDRLAAGWRVAGTARDPGRLARAAAAGIEVHRFAGDAPLDPAVLAGTTHLISTAAPDGARDPVLAALAPAIRALPGLQWVGYLSSTGVYGDRGGGWVDEDVAPQPSGPRGRHRLQAEEAWRDLWRHHGSPVHVFRLAGIYGPGRSAIDQMRAGAARRIVKPGQFFSRIHRDDIVAVLRASMAAPRPGSVYNLADDLPAAPDEVVAYAAGLLGVDPPPAEPYAEAEATMSPMARSFYADNRRISNRRIRQDLGVALAYPTYREGLSAIAATLPAPGPSGG</sequence>
<dbReference type="SUPFAM" id="SSF51735">
    <property type="entry name" value="NAD(P)-binding Rossmann-fold domains"/>
    <property type="match status" value="1"/>
</dbReference>
<reference evidence="3 4" key="1">
    <citation type="submission" date="2018-11" db="EMBL/GenBank/DDBJ databases">
        <title>Genomic Encyclopedia of Type Strains, Phase IV (KMG-IV): sequencing the most valuable type-strain genomes for metagenomic binning, comparative biology and taxonomic classification.</title>
        <authorList>
            <person name="Goeker M."/>
        </authorList>
    </citation>
    <scope>NUCLEOTIDE SEQUENCE [LARGE SCALE GENOMIC DNA]</scope>
    <source>
        <strain evidence="3 4">DSM 5900</strain>
    </source>
</reference>
<comment type="caution">
    <text evidence="3">The sequence shown here is derived from an EMBL/GenBank/DDBJ whole genome shotgun (WGS) entry which is preliminary data.</text>
</comment>
<evidence type="ECO:0000313" key="4">
    <source>
        <dbReference type="Proteomes" id="UP000278222"/>
    </source>
</evidence>
<dbReference type="RefSeq" id="WP_123690052.1">
    <property type="nucleotide sequence ID" value="NZ_AP019700.1"/>
</dbReference>
<evidence type="ECO:0000259" key="2">
    <source>
        <dbReference type="Pfam" id="PF01370"/>
    </source>
</evidence>
<dbReference type="PANTHER" id="PTHR43574">
    <property type="entry name" value="EPIMERASE-RELATED"/>
    <property type="match status" value="1"/>
</dbReference>
<keyword evidence="1" id="KW-0520">NAD</keyword>
<gene>
    <name evidence="3" type="ORF">EDC65_2500</name>
</gene>
<dbReference type="Pfam" id="PF01370">
    <property type="entry name" value="Epimerase"/>
    <property type="match status" value="1"/>
</dbReference>
<feature type="domain" description="NAD-dependent epimerase/dehydratase" evidence="2">
    <location>
        <begin position="91"/>
        <end position="213"/>
    </location>
</feature>
<dbReference type="InterPro" id="IPR001509">
    <property type="entry name" value="Epimerase_deHydtase"/>
</dbReference>